<accession>A0ABN9QZ22</accession>
<dbReference type="SMART" id="SM00028">
    <property type="entry name" value="TPR"/>
    <property type="match status" value="3"/>
</dbReference>
<dbReference type="EMBL" id="CAUYUJ010004814">
    <property type="protein sequence ID" value="CAK0811073.1"/>
    <property type="molecule type" value="Genomic_DNA"/>
</dbReference>
<feature type="non-terminal residue" evidence="4">
    <location>
        <position position="1"/>
    </location>
</feature>
<dbReference type="PROSITE" id="PS50005">
    <property type="entry name" value="TPR"/>
    <property type="match status" value="2"/>
</dbReference>
<dbReference type="PANTHER" id="PTHR44858:SF1">
    <property type="entry name" value="UDP-N-ACETYLGLUCOSAMINE--PEPTIDE N-ACETYLGLUCOSAMINYLTRANSFERASE SPINDLY-RELATED"/>
    <property type="match status" value="1"/>
</dbReference>
<dbReference type="Gene3D" id="1.25.40.10">
    <property type="entry name" value="Tetratricopeptide repeat domain"/>
    <property type="match status" value="1"/>
</dbReference>
<evidence type="ECO:0000313" key="5">
    <source>
        <dbReference type="Proteomes" id="UP001189429"/>
    </source>
</evidence>
<keyword evidence="1" id="KW-0677">Repeat</keyword>
<evidence type="ECO:0000313" key="4">
    <source>
        <dbReference type="EMBL" id="CAK0811073.1"/>
    </source>
</evidence>
<dbReference type="Pfam" id="PF00515">
    <property type="entry name" value="TPR_1"/>
    <property type="match status" value="1"/>
</dbReference>
<feature type="repeat" description="TPR" evidence="3">
    <location>
        <begin position="141"/>
        <end position="174"/>
    </location>
</feature>
<feature type="repeat" description="TPR" evidence="3">
    <location>
        <begin position="107"/>
        <end position="140"/>
    </location>
</feature>
<dbReference type="SUPFAM" id="SSF48452">
    <property type="entry name" value="TPR-like"/>
    <property type="match status" value="1"/>
</dbReference>
<keyword evidence="5" id="KW-1185">Reference proteome</keyword>
<sequence>ERRPLEGPGALEEGSARGLLHRRQAALGVGGALLGAEVAGAPARAELPAWANRAATGVKAPDKAEELAAVQAGGQGFGRLSALQFSKLSKAAAIVKSQNLKEPKVGARVYANSGNALYRLGKPKKALQDYSLAISTDPTCGRLYVYRGIVLEELNRTDEAFADYAKGTEVDPNCAVAWASKGTGLMARGNYPEAKEALLKGTELFNNKPTPSPDEARLDAALPWAGLPRGFFFCIVNLAVTEYEVGDTASAQKRIDNLNAVMKDKPLAAAKAASALMVLANKGGSSIGIVDFEAEKAWKQVEDIDYRWHKFSFASKSIQWGPKLADALSALRQNRFISA</sequence>
<keyword evidence="2 3" id="KW-0802">TPR repeat</keyword>
<dbReference type="InterPro" id="IPR050498">
    <property type="entry name" value="Ycf3"/>
</dbReference>
<reference evidence="4" key="1">
    <citation type="submission" date="2023-10" db="EMBL/GenBank/DDBJ databases">
        <authorList>
            <person name="Chen Y."/>
            <person name="Shah S."/>
            <person name="Dougan E. K."/>
            <person name="Thang M."/>
            <person name="Chan C."/>
        </authorList>
    </citation>
    <scope>NUCLEOTIDE SEQUENCE [LARGE SCALE GENOMIC DNA]</scope>
</reference>
<comment type="caution">
    <text evidence="4">The sequence shown here is derived from an EMBL/GenBank/DDBJ whole genome shotgun (WGS) entry which is preliminary data.</text>
</comment>
<dbReference type="PANTHER" id="PTHR44858">
    <property type="entry name" value="TETRATRICOPEPTIDE REPEAT PROTEIN 6"/>
    <property type="match status" value="1"/>
</dbReference>
<evidence type="ECO:0000256" key="3">
    <source>
        <dbReference type="PROSITE-ProRule" id="PRU00339"/>
    </source>
</evidence>
<name>A0ABN9QZ22_9DINO</name>
<proteinExistence type="predicted"/>
<organism evidence="4 5">
    <name type="scientific">Prorocentrum cordatum</name>
    <dbReference type="NCBI Taxonomy" id="2364126"/>
    <lineage>
        <taxon>Eukaryota</taxon>
        <taxon>Sar</taxon>
        <taxon>Alveolata</taxon>
        <taxon>Dinophyceae</taxon>
        <taxon>Prorocentrales</taxon>
        <taxon>Prorocentraceae</taxon>
        <taxon>Prorocentrum</taxon>
    </lineage>
</organism>
<protein>
    <submittedName>
        <fullName evidence="4">Uncharacterized protein</fullName>
    </submittedName>
</protein>
<dbReference type="InterPro" id="IPR019734">
    <property type="entry name" value="TPR_rpt"/>
</dbReference>
<gene>
    <name evidence="4" type="ORF">PCOR1329_LOCUS15821</name>
</gene>
<dbReference type="InterPro" id="IPR011990">
    <property type="entry name" value="TPR-like_helical_dom_sf"/>
</dbReference>
<evidence type="ECO:0000256" key="1">
    <source>
        <dbReference type="ARBA" id="ARBA00022737"/>
    </source>
</evidence>
<dbReference type="Proteomes" id="UP001189429">
    <property type="component" value="Unassembled WGS sequence"/>
</dbReference>
<evidence type="ECO:0000256" key="2">
    <source>
        <dbReference type="ARBA" id="ARBA00022803"/>
    </source>
</evidence>
<dbReference type="Pfam" id="PF13181">
    <property type="entry name" value="TPR_8"/>
    <property type="match status" value="1"/>
</dbReference>